<evidence type="ECO:0000313" key="5">
    <source>
        <dbReference type="EMBL" id="QOR94307.1"/>
    </source>
</evidence>
<keyword evidence="2 4" id="KW-0378">Hydrolase</keyword>
<dbReference type="HAMAP" id="MF_00796">
    <property type="entry name" value="NTPase_1"/>
    <property type="match status" value="1"/>
</dbReference>
<keyword evidence="1 4" id="KW-0547">Nucleotide-binding</keyword>
<evidence type="ECO:0000256" key="1">
    <source>
        <dbReference type="ARBA" id="ARBA00022741"/>
    </source>
</evidence>
<evidence type="ECO:0000313" key="6">
    <source>
        <dbReference type="Proteomes" id="UP000593766"/>
    </source>
</evidence>
<evidence type="ECO:0000256" key="2">
    <source>
        <dbReference type="ARBA" id="ARBA00022801"/>
    </source>
</evidence>
<dbReference type="Pfam" id="PF03266">
    <property type="entry name" value="NTPase_1"/>
    <property type="match status" value="1"/>
</dbReference>
<dbReference type="GO" id="GO:0005524">
    <property type="term" value="F:ATP binding"/>
    <property type="evidence" value="ECO:0007669"/>
    <property type="project" value="UniProtKB-UniRule"/>
</dbReference>
<keyword evidence="6" id="KW-1185">Reference proteome</keyword>
<dbReference type="GeneID" id="59455103"/>
<dbReference type="AlphaFoldDB" id="A0A7M1US13"/>
<keyword evidence="3 4" id="KW-0067">ATP-binding</keyword>
<dbReference type="KEGG" id="tcs:IMZ38_06755"/>
<dbReference type="PANTHER" id="PTHR43146">
    <property type="entry name" value="CANCER-RELATED NUCLEOSIDE-TRIPHOSPHATASE"/>
    <property type="match status" value="1"/>
</dbReference>
<dbReference type="NCBIfam" id="NF010248">
    <property type="entry name" value="PRK13695.1"/>
    <property type="match status" value="1"/>
</dbReference>
<comment type="catalytic activity">
    <reaction evidence="4">
        <text>a ribonucleoside 5'-triphosphate + H2O = a ribonucleoside 5'-diphosphate + phosphate + H(+)</text>
        <dbReference type="Rhea" id="RHEA:23680"/>
        <dbReference type="ChEBI" id="CHEBI:15377"/>
        <dbReference type="ChEBI" id="CHEBI:15378"/>
        <dbReference type="ChEBI" id="CHEBI:43474"/>
        <dbReference type="ChEBI" id="CHEBI:57930"/>
        <dbReference type="ChEBI" id="CHEBI:61557"/>
        <dbReference type="EC" id="3.6.1.15"/>
    </reaction>
</comment>
<dbReference type="RefSeq" id="WP_193436107.1">
    <property type="nucleotide sequence ID" value="NZ_CP063144.1"/>
</dbReference>
<feature type="binding site" evidence="4">
    <location>
        <begin position="7"/>
        <end position="14"/>
    </location>
    <ligand>
        <name>ATP</name>
        <dbReference type="ChEBI" id="CHEBI:30616"/>
    </ligand>
</feature>
<gene>
    <name evidence="5" type="ORF">IMZ38_06755</name>
</gene>
<comment type="function">
    <text evidence="4">Has nucleotide phosphatase activity towards ATP, GTP, CTP, TTP and UTP. May hydrolyze nucleoside diphosphates with lower efficiency.</text>
</comment>
<dbReference type="EMBL" id="CP063144">
    <property type="protein sequence ID" value="QOR94307.1"/>
    <property type="molecule type" value="Genomic_DNA"/>
</dbReference>
<comment type="similarity">
    <text evidence="4">Belongs to the THEP1 NTPase family.</text>
</comment>
<protein>
    <recommendedName>
        <fullName evidence="4">Nucleoside-triphosphatase IMZ38_06755</fullName>
        <shortName evidence="4">NTPase</shortName>
        <ecNumber evidence="4">3.6.1.15</ecNumber>
    </recommendedName>
    <alternativeName>
        <fullName evidence="4">Nucleoside triphosphate phosphohydrolase</fullName>
    </alternativeName>
</protein>
<name>A0A7M1US13_9CREN</name>
<accession>A0A7M1US13</accession>
<dbReference type="GO" id="GO:0017111">
    <property type="term" value="F:ribonucleoside triphosphate phosphatase activity"/>
    <property type="evidence" value="ECO:0007669"/>
    <property type="project" value="UniProtKB-UniRule"/>
</dbReference>
<evidence type="ECO:0000256" key="4">
    <source>
        <dbReference type="HAMAP-Rule" id="MF_00796"/>
    </source>
</evidence>
<dbReference type="InterPro" id="IPR004948">
    <property type="entry name" value="Nuc-triphosphatase_THEP1"/>
</dbReference>
<dbReference type="CDD" id="cd19482">
    <property type="entry name" value="RecA-like_Thep1"/>
    <property type="match status" value="1"/>
</dbReference>
<sequence>MNIVITGRPGVGKSTVFLRVITHLKERGEVLTGFRTPEVREGGIRVGFKIVDLNTGEEAWLAKRNADSTVRVGSYGVLVSEASELIRKSLETALKTRSIVGIDEIGPMELKIPVFKPLLLRILEKETVKILVVHERLSDKEILSRLENAAWYEITESNRDKAPSTIIEELEKRLRNY</sequence>
<dbReference type="PANTHER" id="PTHR43146:SF1">
    <property type="entry name" value="CANCER-RELATED NUCLEOSIDE-TRIPHOSPHATASE"/>
    <property type="match status" value="1"/>
</dbReference>
<dbReference type="OrthoDB" id="52698at2157"/>
<dbReference type="EC" id="3.6.1.15" evidence="4"/>
<proteinExistence type="inferred from homology"/>
<organism evidence="5 6">
    <name type="scientific">Thermosphaera chiliense</name>
    <dbReference type="NCBI Taxonomy" id="3402707"/>
    <lineage>
        <taxon>Archaea</taxon>
        <taxon>Thermoproteota</taxon>
        <taxon>Thermoprotei</taxon>
        <taxon>Desulfurococcales</taxon>
        <taxon>Desulfurococcaceae</taxon>
        <taxon>Thermosphaera</taxon>
    </lineage>
</organism>
<evidence type="ECO:0000256" key="3">
    <source>
        <dbReference type="ARBA" id="ARBA00022840"/>
    </source>
</evidence>
<dbReference type="InterPro" id="IPR027417">
    <property type="entry name" value="P-loop_NTPase"/>
</dbReference>
<feature type="binding site" evidence="4">
    <location>
        <begin position="99"/>
        <end position="106"/>
    </location>
    <ligand>
        <name>ATP</name>
        <dbReference type="ChEBI" id="CHEBI:30616"/>
    </ligand>
</feature>
<dbReference type="Proteomes" id="UP000593766">
    <property type="component" value="Chromosome"/>
</dbReference>
<dbReference type="Gene3D" id="3.40.50.300">
    <property type="entry name" value="P-loop containing nucleotide triphosphate hydrolases"/>
    <property type="match status" value="1"/>
</dbReference>
<reference evidence="5 6" key="1">
    <citation type="submission" date="2020-10" db="EMBL/GenBank/DDBJ databases">
        <title>Complete genome sequence of Thermosphaera aggregans strain 3507.</title>
        <authorList>
            <person name="Zayulina K.S."/>
            <person name="Elcheninov A.G."/>
            <person name="Toshchakov S.V."/>
            <person name="Kublanov I.V."/>
            <person name="Kochetkova T.V."/>
        </authorList>
    </citation>
    <scope>NUCLEOTIDE SEQUENCE [LARGE SCALE GENOMIC DNA]</scope>
    <source>
        <strain evidence="5 6">3507</strain>
    </source>
</reference>
<dbReference type="SUPFAM" id="SSF52540">
    <property type="entry name" value="P-loop containing nucleoside triphosphate hydrolases"/>
    <property type="match status" value="1"/>
</dbReference>